<reference evidence="1" key="1">
    <citation type="journal article" date="2018" name="Nat. Plants">
        <title>Whole-genome landscape of Medicago truncatula symbiotic genes.</title>
        <authorList>
            <person name="Pecrix Y."/>
            <person name="Gamas P."/>
            <person name="Carrere S."/>
        </authorList>
    </citation>
    <scope>NUCLEOTIDE SEQUENCE</scope>
    <source>
        <tissue evidence="1">Leaves</tissue>
    </source>
</reference>
<comment type="caution">
    <text evidence="1">The sequence shown here is derived from an EMBL/GenBank/DDBJ whole genome shotgun (WGS) entry which is preliminary data.</text>
</comment>
<sequence>MITKNKINMFCLWPPKGEKLNFIQISCIVDSLVFKNLLLRSFRITQKHTNQIKFRTGDLLSSHPFYHVA</sequence>
<name>A0A396JKS1_MEDTR</name>
<organism evidence="1">
    <name type="scientific">Medicago truncatula</name>
    <name type="common">Barrel medic</name>
    <name type="synonym">Medicago tribuloides</name>
    <dbReference type="NCBI Taxonomy" id="3880"/>
    <lineage>
        <taxon>Eukaryota</taxon>
        <taxon>Viridiplantae</taxon>
        <taxon>Streptophyta</taxon>
        <taxon>Embryophyta</taxon>
        <taxon>Tracheophyta</taxon>
        <taxon>Spermatophyta</taxon>
        <taxon>Magnoliopsida</taxon>
        <taxon>eudicotyledons</taxon>
        <taxon>Gunneridae</taxon>
        <taxon>Pentapetalae</taxon>
        <taxon>rosids</taxon>
        <taxon>fabids</taxon>
        <taxon>Fabales</taxon>
        <taxon>Fabaceae</taxon>
        <taxon>Papilionoideae</taxon>
        <taxon>50 kb inversion clade</taxon>
        <taxon>NPAAA clade</taxon>
        <taxon>Hologalegina</taxon>
        <taxon>IRL clade</taxon>
        <taxon>Trifolieae</taxon>
        <taxon>Medicago</taxon>
    </lineage>
</organism>
<evidence type="ECO:0000313" key="1">
    <source>
        <dbReference type="EMBL" id="RHN76895.1"/>
    </source>
</evidence>
<dbReference type="Proteomes" id="UP000265566">
    <property type="component" value="Chromosome 1"/>
</dbReference>
<dbReference type="EMBL" id="PSQE01000001">
    <property type="protein sequence ID" value="RHN76895.1"/>
    <property type="molecule type" value="Genomic_DNA"/>
</dbReference>
<accession>A0A396JKS1</accession>
<gene>
    <name evidence="1" type="ORF">MtrunA17_Chr1g0148831</name>
</gene>
<protein>
    <submittedName>
        <fullName evidence="1">Uncharacterized protein</fullName>
    </submittedName>
</protein>
<dbReference type="Gramene" id="rna283">
    <property type="protein sequence ID" value="RHN76895.1"/>
    <property type="gene ID" value="gene283"/>
</dbReference>
<proteinExistence type="predicted"/>
<dbReference type="AlphaFoldDB" id="A0A396JKS1"/>